<reference evidence="5 6" key="1">
    <citation type="journal article" date="2016" name="Nat. Commun.">
        <title>Thousands of microbial genomes shed light on interconnected biogeochemical processes in an aquifer system.</title>
        <authorList>
            <person name="Anantharaman K."/>
            <person name="Brown C.T."/>
            <person name="Hug L.A."/>
            <person name="Sharon I."/>
            <person name="Castelle C.J."/>
            <person name="Probst A.J."/>
            <person name="Thomas B.C."/>
            <person name="Singh A."/>
            <person name="Wilkins M.J."/>
            <person name="Karaoz U."/>
            <person name="Brodie E.L."/>
            <person name="Williams K.H."/>
            <person name="Hubbard S.S."/>
            <person name="Banfield J.F."/>
        </authorList>
    </citation>
    <scope>NUCLEOTIDE SEQUENCE [LARGE SCALE GENOMIC DNA]</scope>
</reference>
<dbReference type="Pfam" id="PF00535">
    <property type="entry name" value="Glycos_transf_2"/>
    <property type="match status" value="1"/>
</dbReference>
<organism evidence="5 6">
    <name type="scientific">Candidatus Collierbacteria bacterium RIFOXYB1_FULL_49_13</name>
    <dbReference type="NCBI Taxonomy" id="1817728"/>
    <lineage>
        <taxon>Bacteria</taxon>
        <taxon>Candidatus Collieribacteriota</taxon>
    </lineage>
</organism>
<dbReference type="Gene3D" id="3.90.550.10">
    <property type="entry name" value="Spore Coat Polysaccharide Biosynthesis Protein SpsA, Chain A"/>
    <property type="match status" value="1"/>
</dbReference>
<protein>
    <recommendedName>
        <fullName evidence="4">Glycosyltransferase 2-like domain-containing protein</fullName>
    </recommendedName>
</protein>
<sequence>MNTTVIIPIYNEANHIAACLDTLLKQTAKPRRIVVVDDDSSDGSVSIVKQYQGRFPVTLLLQKHRGPGAARNLAAAKVKDGILIFVDGDMTFDKNFLKNLTQPIIKGESKGVFNLDEYVSNWDNPLARSWNYNNNLPDKRRLNPKAKSDTLDFRAILKSEFDRINGFSLIGYTDSQTLSQKLGYRPTPVSDAISYHANPSTLKEIFFHSRWIGKRSTKFGLLGKLANLVRYSLPVSLTIGIIKALRFHLPLFVPFKLVYDLGFAYGTILSLVNHSNSK</sequence>
<evidence type="ECO:0000313" key="5">
    <source>
        <dbReference type="EMBL" id="OGD78096.1"/>
    </source>
</evidence>
<keyword evidence="3" id="KW-0808">Transferase</keyword>
<dbReference type="InterPro" id="IPR001173">
    <property type="entry name" value="Glyco_trans_2-like"/>
</dbReference>
<dbReference type="InterPro" id="IPR029044">
    <property type="entry name" value="Nucleotide-diphossugar_trans"/>
</dbReference>
<feature type="domain" description="Glycosyltransferase 2-like" evidence="4">
    <location>
        <begin position="4"/>
        <end position="159"/>
    </location>
</feature>
<keyword evidence="2" id="KW-0328">Glycosyltransferase</keyword>
<dbReference type="PANTHER" id="PTHR43630">
    <property type="entry name" value="POLY-BETA-1,6-N-ACETYL-D-GLUCOSAMINE SYNTHASE"/>
    <property type="match status" value="1"/>
</dbReference>
<evidence type="ECO:0000259" key="4">
    <source>
        <dbReference type="Pfam" id="PF00535"/>
    </source>
</evidence>
<evidence type="ECO:0000256" key="1">
    <source>
        <dbReference type="ARBA" id="ARBA00006739"/>
    </source>
</evidence>
<name>A0A1F5FEU2_9BACT</name>
<dbReference type="PANTHER" id="PTHR43630:SF1">
    <property type="entry name" value="POLY-BETA-1,6-N-ACETYL-D-GLUCOSAMINE SYNTHASE"/>
    <property type="match status" value="1"/>
</dbReference>
<dbReference type="EMBL" id="MFAM01000061">
    <property type="protein sequence ID" value="OGD78096.1"/>
    <property type="molecule type" value="Genomic_DNA"/>
</dbReference>
<proteinExistence type="inferred from homology"/>
<evidence type="ECO:0000256" key="3">
    <source>
        <dbReference type="ARBA" id="ARBA00022679"/>
    </source>
</evidence>
<comment type="caution">
    <text evidence="5">The sequence shown here is derived from an EMBL/GenBank/DDBJ whole genome shotgun (WGS) entry which is preliminary data.</text>
</comment>
<dbReference type="SUPFAM" id="SSF53448">
    <property type="entry name" value="Nucleotide-diphospho-sugar transferases"/>
    <property type="match status" value="1"/>
</dbReference>
<dbReference type="Proteomes" id="UP000176682">
    <property type="component" value="Unassembled WGS sequence"/>
</dbReference>
<gene>
    <name evidence="5" type="ORF">A2368_04045</name>
</gene>
<accession>A0A1F5FEU2</accession>
<dbReference type="CDD" id="cd00761">
    <property type="entry name" value="Glyco_tranf_GTA_type"/>
    <property type="match status" value="1"/>
</dbReference>
<evidence type="ECO:0000313" key="6">
    <source>
        <dbReference type="Proteomes" id="UP000176682"/>
    </source>
</evidence>
<dbReference type="GO" id="GO:0016757">
    <property type="term" value="F:glycosyltransferase activity"/>
    <property type="evidence" value="ECO:0007669"/>
    <property type="project" value="UniProtKB-KW"/>
</dbReference>
<comment type="similarity">
    <text evidence="1">Belongs to the glycosyltransferase 2 family.</text>
</comment>
<evidence type="ECO:0000256" key="2">
    <source>
        <dbReference type="ARBA" id="ARBA00022676"/>
    </source>
</evidence>
<dbReference type="AlphaFoldDB" id="A0A1F5FEU2"/>